<dbReference type="GO" id="GO:0005737">
    <property type="term" value="C:cytoplasm"/>
    <property type="evidence" value="ECO:0007669"/>
    <property type="project" value="TreeGrafter"/>
</dbReference>
<gene>
    <name evidence="6" type="ORF">DSTB1V02_LOCUS9027</name>
</gene>
<evidence type="ECO:0000256" key="1">
    <source>
        <dbReference type="ARBA" id="ARBA00014759"/>
    </source>
</evidence>
<dbReference type="FunFam" id="2.170.150.10:FF:000002">
    <property type="entry name" value="Translationally-controlled tumor protein homolog"/>
    <property type="match status" value="1"/>
</dbReference>
<comment type="similarity">
    <text evidence="2">Belongs to the TCTP family.</text>
</comment>
<dbReference type="EMBL" id="CAJPEV010002186">
    <property type="protein sequence ID" value="CAG0896039.1"/>
    <property type="molecule type" value="Genomic_DNA"/>
</dbReference>
<feature type="domain" description="TCTP" evidence="5">
    <location>
        <begin position="283"/>
        <end position="459"/>
    </location>
</feature>
<dbReference type="InterPro" id="IPR018105">
    <property type="entry name" value="Translational_control_tumour_p"/>
</dbReference>
<dbReference type="InterPro" id="IPR011323">
    <property type="entry name" value="Mss4/transl-control_tumour"/>
</dbReference>
<dbReference type="PANTHER" id="PTHR11991">
    <property type="entry name" value="TRANSLATIONALLY CONTROLLED TUMOR PROTEIN-RELATED"/>
    <property type="match status" value="1"/>
</dbReference>
<dbReference type="PROSITE" id="PS50041">
    <property type="entry name" value="C_TYPE_LECTIN_2"/>
    <property type="match status" value="2"/>
</dbReference>
<dbReference type="InterPro" id="IPR001304">
    <property type="entry name" value="C-type_lectin-like"/>
</dbReference>
<organism evidence="6">
    <name type="scientific">Darwinula stevensoni</name>
    <dbReference type="NCBI Taxonomy" id="69355"/>
    <lineage>
        <taxon>Eukaryota</taxon>
        <taxon>Metazoa</taxon>
        <taxon>Ecdysozoa</taxon>
        <taxon>Arthropoda</taxon>
        <taxon>Crustacea</taxon>
        <taxon>Oligostraca</taxon>
        <taxon>Ostracoda</taxon>
        <taxon>Podocopa</taxon>
        <taxon>Podocopida</taxon>
        <taxon>Darwinulocopina</taxon>
        <taxon>Darwinuloidea</taxon>
        <taxon>Darwinulidae</taxon>
        <taxon>Darwinula</taxon>
    </lineage>
</organism>
<dbReference type="SMART" id="SM00034">
    <property type="entry name" value="CLECT"/>
    <property type="match status" value="2"/>
</dbReference>
<dbReference type="PROSITE" id="PS51797">
    <property type="entry name" value="TCTP_3"/>
    <property type="match status" value="1"/>
</dbReference>
<dbReference type="InterPro" id="IPR011057">
    <property type="entry name" value="Mss4-like_sf"/>
</dbReference>
<dbReference type="InterPro" id="IPR034737">
    <property type="entry name" value="TCTP"/>
</dbReference>
<evidence type="ECO:0000313" key="6">
    <source>
        <dbReference type="EMBL" id="CAD7249228.1"/>
    </source>
</evidence>
<reference evidence="6" key="1">
    <citation type="submission" date="2020-11" db="EMBL/GenBank/DDBJ databases">
        <authorList>
            <person name="Tran Van P."/>
        </authorList>
    </citation>
    <scope>NUCLEOTIDE SEQUENCE</scope>
</reference>
<dbReference type="Pfam" id="PF00838">
    <property type="entry name" value="TCTP"/>
    <property type="match status" value="1"/>
</dbReference>
<dbReference type="EMBL" id="LR901703">
    <property type="protein sequence ID" value="CAD7249228.1"/>
    <property type="molecule type" value="Genomic_DNA"/>
</dbReference>
<dbReference type="Proteomes" id="UP000677054">
    <property type="component" value="Unassembled WGS sequence"/>
</dbReference>
<dbReference type="PANTHER" id="PTHR11991:SF0">
    <property type="entry name" value="TRANSLATIONALLY-CONTROLLED TUMOR PROTEIN"/>
    <property type="match status" value="1"/>
</dbReference>
<feature type="chain" id="PRO_5036209244" description="Translationally-controlled tumor protein homolog" evidence="3">
    <location>
        <begin position="19"/>
        <end position="459"/>
    </location>
</feature>
<dbReference type="SUPFAM" id="SSF51316">
    <property type="entry name" value="Mss4-like"/>
    <property type="match status" value="1"/>
</dbReference>
<feature type="domain" description="C-type lectin" evidence="4">
    <location>
        <begin position="26"/>
        <end position="130"/>
    </location>
</feature>
<dbReference type="CDD" id="cd00037">
    <property type="entry name" value="CLECT"/>
    <property type="match status" value="2"/>
</dbReference>
<accession>A0A7R8XKS6</accession>
<dbReference type="Gene3D" id="2.170.150.10">
    <property type="entry name" value="Metal Binding Protein, Guanine Nucleotide Exchange Factor, Chain A"/>
    <property type="match status" value="1"/>
</dbReference>
<dbReference type="GO" id="GO:0005509">
    <property type="term" value="F:calcium ion binding"/>
    <property type="evidence" value="ECO:0007669"/>
    <property type="project" value="TreeGrafter"/>
</dbReference>
<dbReference type="PROSITE" id="PS01003">
    <property type="entry name" value="TCTP_2"/>
    <property type="match status" value="1"/>
</dbReference>
<dbReference type="AlphaFoldDB" id="A0A7R8XKS6"/>
<dbReference type="Pfam" id="PF00059">
    <property type="entry name" value="Lectin_C"/>
    <property type="match status" value="1"/>
</dbReference>
<dbReference type="InterPro" id="IPR016187">
    <property type="entry name" value="CTDL_fold"/>
</dbReference>
<dbReference type="OrthoDB" id="10248936at2759"/>
<dbReference type="InterPro" id="IPR016186">
    <property type="entry name" value="C-type_lectin-like/link_sf"/>
</dbReference>
<proteinExistence type="inferred from homology"/>
<name>A0A7R8XKS6_9CRUS</name>
<evidence type="ECO:0000256" key="3">
    <source>
        <dbReference type="SAM" id="SignalP"/>
    </source>
</evidence>
<evidence type="ECO:0000313" key="7">
    <source>
        <dbReference type="Proteomes" id="UP000677054"/>
    </source>
</evidence>
<dbReference type="Gene3D" id="3.10.100.10">
    <property type="entry name" value="Mannose-Binding Protein A, subunit A"/>
    <property type="match status" value="2"/>
</dbReference>
<keyword evidence="3" id="KW-0732">Signal</keyword>
<evidence type="ECO:0000259" key="5">
    <source>
        <dbReference type="PROSITE" id="PS51797"/>
    </source>
</evidence>
<dbReference type="InterPro" id="IPR018103">
    <property type="entry name" value="Translation_control_tumour_CS"/>
</dbReference>
<dbReference type="SUPFAM" id="SSF56436">
    <property type="entry name" value="C-type lectin-like"/>
    <property type="match status" value="2"/>
</dbReference>
<keyword evidence="7" id="KW-1185">Reference proteome</keyword>
<sequence>MKRLVLFALSLALPLADCCQKGWYLYDKYCFYFSTSTLQRVGAEAACLAQGGAAFAQPRDDAENYFIGTHVKLAFNWMAFFNPAISTDFYTIGNLYTRFADSSSTVGATYMFPDDWRNVDCSENRAYICELTAAVCPTQYTQVLGTTKCIIVNFQTSVSYASAKSACEAQTGGTAGRLVTINDINTYNTIKKIMENKATQLNSDSPQSVEYWIGLTRADKNGAWQWSDGSAYGSFTRWYYQPGSGAKEKRSNCACLFPSRWSVVPLPDASQYILLTQKMGYVCRKYKALSAAQAVSGDEMFTDSFKIKLVDDVMYEVYGKLVMRKQGEIVLTGSNPSTEEADEGTDEAVESGVDIVLNQRLQECYAFPDKKSYTVYIKEYMKKLSDKLQETKPDEVEKFKANAQKAVKDILTKFKDLQFFTGESMDTDGMVAILEYREVDGVDTPIMLFFKHGLDEEKY</sequence>
<evidence type="ECO:0000259" key="4">
    <source>
        <dbReference type="PROSITE" id="PS50041"/>
    </source>
</evidence>
<dbReference type="PRINTS" id="PR01653">
    <property type="entry name" value="TCTPROTEIN"/>
</dbReference>
<feature type="domain" description="C-type lectin" evidence="4">
    <location>
        <begin position="145"/>
        <end position="262"/>
    </location>
</feature>
<feature type="signal peptide" evidence="3">
    <location>
        <begin position="1"/>
        <end position="18"/>
    </location>
</feature>
<evidence type="ECO:0000256" key="2">
    <source>
        <dbReference type="PROSITE-ProRule" id="PRU01133"/>
    </source>
</evidence>
<protein>
    <recommendedName>
        <fullName evidence="1">Translationally-controlled tumor protein homolog</fullName>
    </recommendedName>
</protein>